<evidence type="ECO:0000313" key="4">
    <source>
        <dbReference type="EMBL" id="PHX53972.1"/>
    </source>
</evidence>
<name>A0A2G4EWP1_9CYAN</name>
<evidence type="ECO:0000313" key="5">
    <source>
        <dbReference type="Proteomes" id="UP000226442"/>
    </source>
</evidence>
<comment type="caution">
    <text evidence="4">The sequence shown here is derived from an EMBL/GenBank/DDBJ whole genome shotgun (WGS) entry which is preliminary data.</text>
</comment>
<feature type="domain" description="PBP" evidence="3">
    <location>
        <begin position="104"/>
        <end position="363"/>
    </location>
</feature>
<feature type="transmembrane region" description="Helical" evidence="2">
    <location>
        <begin position="37"/>
        <end position="55"/>
    </location>
</feature>
<dbReference type="EMBL" id="NXIB02000135">
    <property type="protein sequence ID" value="PHX53972.1"/>
    <property type="molecule type" value="Genomic_DNA"/>
</dbReference>
<keyword evidence="5" id="KW-1185">Reference proteome</keyword>
<dbReference type="PANTHER" id="PTHR30570:SF1">
    <property type="entry name" value="PHOSPHATE-BINDING PROTEIN PSTS"/>
    <property type="match status" value="1"/>
</dbReference>
<dbReference type="SUPFAM" id="SSF53850">
    <property type="entry name" value="Periplasmic binding protein-like II"/>
    <property type="match status" value="1"/>
</dbReference>
<organism evidence="4 5">
    <name type="scientific">Tychonema bourrellyi FEM_GT703</name>
    <dbReference type="NCBI Taxonomy" id="2040638"/>
    <lineage>
        <taxon>Bacteria</taxon>
        <taxon>Bacillati</taxon>
        <taxon>Cyanobacteriota</taxon>
        <taxon>Cyanophyceae</taxon>
        <taxon>Oscillatoriophycideae</taxon>
        <taxon>Oscillatoriales</taxon>
        <taxon>Microcoleaceae</taxon>
        <taxon>Tychonema</taxon>
    </lineage>
</organism>
<dbReference type="CDD" id="cd13566">
    <property type="entry name" value="PBP2_phosphate"/>
    <property type="match status" value="1"/>
</dbReference>
<keyword evidence="2" id="KW-0812">Transmembrane</keyword>
<keyword evidence="1" id="KW-0732">Signal</keyword>
<accession>A0A2G4EWP1</accession>
<dbReference type="InterPro" id="IPR024370">
    <property type="entry name" value="PBP_domain"/>
</dbReference>
<reference evidence="4" key="1">
    <citation type="submission" date="2017-10" db="EMBL/GenBank/DDBJ databases">
        <title>Draft genome sequence of the planktic cyanobacteria Tychonema bourrellyi isolated from alpine lentic freshwater.</title>
        <authorList>
            <person name="Tett A."/>
            <person name="Armanini F."/>
            <person name="Asnicar F."/>
            <person name="Boscaini A."/>
            <person name="Pasolli E."/>
            <person name="Zolfo M."/>
            <person name="Donati C."/>
            <person name="Salmaso N."/>
            <person name="Segata N."/>
        </authorList>
    </citation>
    <scope>NUCLEOTIDE SEQUENCE</scope>
    <source>
        <strain evidence="4">FEM_GT703</strain>
    </source>
</reference>
<sequence>MSSGSNKVECPNCKTQNPSTAYKCSYCRKKLRGVPPIVLGLATVFLMLGGPYFLFKDKLFGAPSSTSTTSSSSPPTTPVTPSSAPFTTYLSLANIPNVPNGIFNYGGSTTFAPLRSPAVVAAINKAHPQFQLRYTKPPNGKPGSGTGIEMLIEGQMSFAESSRSVKDDEFELAKKRNFKLEQVAVAIDGIAFYVNPELIKQGFKGITLEQARDIFIGKVNNWKDVGGPDMEITPFSRNLKAGGTVDYFYEKVLDKQPLGSNVQEVTDTTGSIRKVGVTRGGIGYATASEVINQSMINLLPLGKVASSGFVSPCIDQICKAVNKTAFTDGTYPLTRRLFVVIKQDGKLDEQAGVAYTNMLLSDEGQKLVEEAGFVPIR</sequence>
<protein>
    <submittedName>
        <fullName evidence="4">Phosphate ABC transporter substrate-binding protein</fullName>
    </submittedName>
</protein>
<dbReference type="PANTHER" id="PTHR30570">
    <property type="entry name" value="PERIPLASMIC PHOSPHATE BINDING COMPONENT OF PHOSPHATE ABC TRANSPORTER"/>
    <property type="match status" value="1"/>
</dbReference>
<dbReference type="RefSeq" id="WP_096829905.1">
    <property type="nucleotide sequence ID" value="NZ_NXIB02000135.1"/>
</dbReference>
<evidence type="ECO:0000256" key="2">
    <source>
        <dbReference type="SAM" id="Phobius"/>
    </source>
</evidence>
<proteinExistence type="predicted"/>
<dbReference type="Pfam" id="PF12849">
    <property type="entry name" value="PBP_like_2"/>
    <property type="match status" value="1"/>
</dbReference>
<gene>
    <name evidence="4" type="ORF">CP500_018675</name>
</gene>
<keyword evidence="2" id="KW-0472">Membrane</keyword>
<dbReference type="OrthoDB" id="454818at2"/>
<evidence type="ECO:0000256" key="1">
    <source>
        <dbReference type="ARBA" id="ARBA00022729"/>
    </source>
</evidence>
<evidence type="ECO:0000259" key="3">
    <source>
        <dbReference type="Pfam" id="PF12849"/>
    </source>
</evidence>
<dbReference type="Proteomes" id="UP000226442">
    <property type="component" value="Unassembled WGS sequence"/>
</dbReference>
<keyword evidence="2" id="KW-1133">Transmembrane helix</keyword>
<dbReference type="AlphaFoldDB" id="A0A2G4EWP1"/>
<dbReference type="Gene3D" id="3.40.190.10">
    <property type="entry name" value="Periplasmic binding protein-like II"/>
    <property type="match status" value="2"/>
</dbReference>
<dbReference type="InterPro" id="IPR050811">
    <property type="entry name" value="Phosphate_ABC_transporter"/>
</dbReference>